<keyword evidence="9" id="KW-1133">Transmembrane helix</keyword>
<feature type="coiled-coil region" evidence="7">
    <location>
        <begin position="42"/>
        <end position="113"/>
    </location>
</feature>
<keyword evidence="4" id="KW-0967">Endosome</keyword>
<dbReference type="GO" id="GO:0006900">
    <property type="term" value="P:vesicle budding from membrane"/>
    <property type="evidence" value="ECO:0007669"/>
    <property type="project" value="TreeGrafter"/>
</dbReference>
<dbReference type="Gene3D" id="6.10.140.1230">
    <property type="match status" value="1"/>
</dbReference>
<name>A0AAN9VW70_9ORTH</name>
<dbReference type="GO" id="GO:0005771">
    <property type="term" value="C:multivesicular body"/>
    <property type="evidence" value="ECO:0007669"/>
    <property type="project" value="TreeGrafter"/>
</dbReference>
<evidence type="ECO:0000256" key="6">
    <source>
        <dbReference type="ARBA" id="ARBA00023136"/>
    </source>
</evidence>
<evidence type="ECO:0000256" key="8">
    <source>
        <dbReference type="SAM" id="MobiDB-lite"/>
    </source>
</evidence>
<evidence type="ECO:0000256" key="2">
    <source>
        <dbReference type="ARBA" id="ARBA00006190"/>
    </source>
</evidence>
<dbReference type="GO" id="GO:0000815">
    <property type="term" value="C:ESCRT III complex"/>
    <property type="evidence" value="ECO:0007669"/>
    <property type="project" value="TreeGrafter"/>
</dbReference>
<evidence type="ECO:0008006" key="12">
    <source>
        <dbReference type="Google" id="ProtNLM"/>
    </source>
</evidence>
<keyword evidence="6 9" id="KW-0472">Membrane</keyword>
<sequence length="228" mass="26259">MLHDDKILLLYQLLVSVHLFSVSIEMGGLFSKSKPASRVTAQDKAVLQLKQQRDKLKQYQRKVEQTLERDRQLARSLLKEGKKDRARLLLRKKKYQEQLLEKTDGQLENLEKLVHDIEFAQIEIQVLNGLKVGNEALKEVHKVLNIEEVEKIMEETREGVEKQREIDELLSGALTEEDEDAVLNELDEIIKSTLPEVPQDTLNDVQLPEVPVDEPVKEKKPQKVALEA</sequence>
<comment type="similarity">
    <text evidence="2">Belongs to the SNF7 family.</text>
</comment>
<reference evidence="10 11" key="1">
    <citation type="submission" date="2024-03" db="EMBL/GenBank/DDBJ databases">
        <title>The genome assembly and annotation of the cricket Gryllus longicercus Weissman &amp; Gray.</title>
        <authorList>
            <person name="Szrajer S."/>
            <person name="Gray D."/>
            <person name="Ylla G."/>
        </authorList>
    </citation>
    <scope>NUCLEOTIDE SEQUENCE [LARGE SCALE GENOMIC DNA]</scope>
    <source>
        <strain evidence="10">DAG 2021-001</strain>
        <tissue evidence="10">Whole body minus gut</tissue>
    </source>
</reference>
<keyword evidence="7" id="KW-0175">Coiled coil</keyword>
<keyword evidence="9" id="KW-0812">Transmembrane</keyword>
<dbReference type="PANTHER" id="PTHR22761">
    <property type="entry name" value="CHARGED MULTIVESICULAR BODY PROTEIN"/>
    <property type="match status" value="1"/>
</dbReference>
<dbReference type="InterPro" id="IPR005024">
    <property type="entry name" value="Snf7_fam"/>
</dbReference>
<dbReference type="PANTHER" id="PTHR22761:SF5">
    <property type="entry name" value="CHARGED MULTIVESICULAR BODY PROTEIN 6"/>
    <property type="match status" value="1"/>
</dbReference>
<comment type="subcellular location">
    <subcellularLocation>
        <location evidence="1">Endosome membrane</location>
    </subcellularLocation>
</comment>
<keyword evidence="11" id="KW-1185">Reference proteome</keyword>
<proteinExistence type="inferred from homology"/>
<evidence type="ECO:0000256" key="7">
    <source>
        <dbReference type="SAM" id="Coils"/>
    </source>
</evidence>
<feature type="transmembrane region" description="Helical" evidence="9">
    <location>
        <begin position="7"/>
        <end position="30"/>
    </location>
</feature>
<evidence type="ECO:0000313" key="10">
    <source>
        <dbReference type="EMBL" id="KAK7871011.1"/>
    </source>
</evidence>
<keyword evidence="3" id="KW-0813">Transport</keyword>
<dbReference type="AlphaFoldDB" id="A0AAN9VW70"/>
<comment type="caution">
    <text evidence="10">The sequence shown here is derived from an EMBL/GenBank/DDBJ whole genome shotgun (WGS) entry which is preliminary data.</text>
</comment>
<organism evidence="10 11">
    <name type="scientific">Gryllus longicercus</name>
    <dbReference type="NCBI Taxonomy" id="2509291"/>
    <lineage>
        <taxon>Eukaryota</taxon>
        <taxon>Metazoa</taxon>
        <taxon>Ecdysozoa</taxon>
        <taxon>Arthropoda</taxon>
        <taxon>Hexapoda</taxon>
        <taxon>Insecta</taxon>
        <taxon>Pterygota</taxon>
        <taxon>Neoptera</taxon>
        <taxon>Polyneoptera</taxon>
        <taxon>Orthoptera</taxon>
        <taxon>Ensifera</taxon>
        <taxon>Gryllidea</taxon>
        <taxon>Grylloidea</taxon>
        <taxon>Gryllidae</taxon>
        <taxon>Gryllinae</taxon>
        <taxon>Gryllus</taxon>
    </lineage>
</organism>
<dbReference type="GO" id="GO:0015031">
    <property type="term" value="P:protein transport"/>
    <property type="evidence" value="ECO:0007669"/>
    <property type="project" value="UniProtKB-KW"/>
</dbReference>
<protein>
    <recommendedName>
        <fullName evidence="12">Charged multivesicular body protein 6</fullName>
    </recommendedName>
</protein>
<dbReference type="EMBL" id="JAZDUA010000048">
    <property type="protein sequence ID" value="KAK7871011.1"/>
    <property type="molecule type" value="Genomic_DNA"/>
</dbReference>
<dbReference type="Pfam" id="PF03357">
    <property type="entry name" value="Snf7"/>
    <property type="match status" value="1"/>
</dbReference>
<dbReference type="GO" id="GO:0032511">
    <property type="term" value="P:late endosome to vacuole transport via multivesicular body sorting pathway"/>
    <property type="evidence" value="ECO:0007669"/>
    <property type="project" value="TreeGrafter"/>
</dbReference>
<gene>
    <name evidence="10" type="ORF">R5R35_012203</name>
</gene>
<evidence type="ECO:0000256" key="4">
    <source>
        <dbReference type="ARBA" id="ARBA00022753"/>
    </source>
</evidence>
<evidence type="ECO:0000256" key="9">
    <source>
        <dbReference type="SAM" id="Phobius"/>
    </source>
</evidence>
<keyword evidence="5" id="KW-0653">Protein transport</keyword>
<evidence type="ECO:0000256" key="3">
    <source>
        <dbReference type="ARBA" id="ARBA00022448"/>
    </source>
</evidence>
<feature type="region of interest" description="Disordered" evidence="8">
    <location>
        <begin position="195"/>
        <end position="228"/>
    </location>
</feature>
<evidence type="ECO:0000313" key="11">
    <source>
        <dbReference type="Proteomes" id="UP001378592"/>
    </source>
</evidence>
<evidence type="ECO:0000256" key="5">
    <source>
        <dbReference type="ARBA" id="ARBA00022927"/>
    </source>
</evidence>
<dbReference type="Proteomes" id="UP001378592">
    <property type="component" value="Unassembled WGS sequence"/>
</dbReference>
<accession>A0AAN9VW70</accession>
<evidence type="ECO:0000256" key="1">
    <source>
        <dbReference type="ARBA" id="ARBA00004608"/>
    </source>
</evidence>